<evidence type="ECO:0000256" key="2">
    <source>
        <dbReference type="ARBA" id="ARBA00023012"/>
    </source>
</evidence>
<keyword evidence="11" id="KW-1185">Reference proteome</keyword>
<gene>
    <name evidence="10" type="ORF">SAMN05216323_104226</name>
</gene>
<dbReference type="SUPFAM" id="SSF52172">
    <property type="entry name" value="CheY-like"/>
    <property type="match status" value="1"/>
</dbReference>
<accession>A0A1G6NEB7</accession>
<evidence type="ECO:0000313" key="11">
    <source>
        <dbReference type="Proteomes" id="UP000199452"/>
    </source>
</evidence>
<evidence type="ECO:0000259" key="8">
    <source>
        <dbReference type="PROSITE" id="PS50110"/>
    </source>
</evidence>
<dbReference type="GO" id="GO:0000976">
    <property type="term" value="F:transcription cis-regulatory region binding"/>
    <property type="evidence" value="ECO:0007669"/>
    <property type="project" value="TreeGrafter"/>
</dbReference>
<keyword evidence="5" id="KW-0804">Transcription</keyword>
<dbReference type="InterPro" id="IPR001789">
    <property type="entry name" value="Sig_transdc_resp-reg_receiver"/>
</dbReference>
<keyword evidence="2" id="KW-0902">Two-component regulatory system</keyword>
<dbReference type="PROSITE" id="PS51755">
    <property type="entry name" value="OMPR_PHOB"/>
    <property type="match status" value="1"/>
</dbReference>
<evidence type="ECO:0000256" key="6">
    <source>
        <dbReference type="PROSITE-ProRule" id="PRU00169"/>
    </source>
</evidence>
<feature type="DNA-binding region" description="OmpR/PhoB-type" evidence="7">
    <location>
        <begin position="136"/>
        <end position="230"/>
    </location>
</feature>
<sequence>MEQSFRILLVDDENDILEFVTYNLQKEGFQVYTASNGAAAVKLAEEVMPHLILLDVMMPEMDGIETCQVIRSNPKLKNILVAFLTARGEDYSQIAGFDAGGDDYISKPIKPKVLVSRIKALLKRHDFLRNEESATNSNENVAGIVMDRERFLVVKNGEDLVLPKKEFELLALLHSKPNKVFTRDEIFSSIWGDNIIVGDRTIDVHIRKLREKIGDDFIKTIKGVGYKFVD</sequence>
<name>A0A1G6NEB7_9BACT</name>
<dbReference type="STRING" id="1640674.SAMN05216323_104226"/>
<dbReference type="Proteomes" id="UP000199452">
    <property type="component" value="Unassembled WGS sequence"/>
</dbReference>
<dbReference type="GO" id="GO:0032993">
    <property type="term" value="C:protein-DNA complex"/>
    <property type="evidence" value="ECO:0007669"/>
    <property type="project" value="TreeGrafter"/>
</dbReference>
<organism evidence="10 11">
    <name type="scientific">Williamwhitmania taraxaci</name>
    <dbReference type="NCBI Taxonomy" id="1640674"/>
    <lineage>
        <taxon>Bacteria</taxon>
        <taxon>Pseudomonadati</taxon>
        <taxon>Bacteroidota</taxon>
        <taxon>Bacteroidia</taxon>
        <taxon>Bacteroidales</taxon>
        <taxon>Williamwhitmaniaceae</taxon>
        <taxon>Williamwhitmania</taxon>
    </lineage>
</organism>
<proteinExistence type="predicted"/>
<dbReference type="FunFam" id="3.40.50.2300:FF:000001">
    <property type="entry name" value="DNA-binding response regulator PhoB"/>
    <property type="match status" value="1"/>
</dbReference>
<dbReference type="GO" id="GO:0005829">
    <property type="term" value="C:cytosol"/>
    <property type="evidence" value="ECO:0007669"/>
    <property type="project" value="TreeGrafter"/>
</dbReference>
<dbReference type="SUPFAM" id="SSF46894">
    <property type="entry name" value="C-terminal effector domain of the bipartite response regulators"/>
    <property type="match status" value="1"/>
</dbReference>
<dbReference type="SMART" id="SM00448">
    <property type="entry name" value="REC"/>
    <property type="match status" value="1"/>
</dbReference>
<evidence type="ECO:0000259" key="9">
    <source>
        <dbReference type="PROSITE" id="PS51755"/>
    </source>
</evidence>
<dbReference type="InterPro" id="IPR011006">
    <property type="entry name" value="CheY-like_superfamily"/>
</dbReference>
<dbReference type="PANTHER" id="PTHR48111:SF1">
    <property type="entry name" value="TWO-COMPONENT RESPONSE REGULATOR ORR33"/>
    <property type="match status" value="1"/>
</dbReference>
<dbReference type="Pfam" id="PF00486">
    <property type="entry name" value="Trans_reg_C"/>
    <property type="match status" value="1"/>
</dbReference>
<dbReference type="Gene3D" id="1.10.10.10">
    <property type="entry name" value="Winged helix-like DNA-binding domain superfamily/Winged helix DNA-binding domain"/>
    <property type="match status" value="1"/>
</dbReference>
<dbReference type="PANTHER" id="PTHR48111">
    <property type="entry name" value="REGULATOR OF RPOS"/>
    <property type="match status" value="1"/>
</dbReference>
<keyword evidence="4 7" id="KW-0238">DNA-binding</keyword>
<evidence type="ECO:0000256" key="7">
    <source>
        <dbReference type="PROSITE-ProRule" id="PRU01091"/>
    </source>
</evidence>
<dbReference type="Gene3D" id="3.40.50.2300">
    <property type="match status" value="1"/>
</dbReference>
<evidence type="ECO:0000256" key="4">
    <source>
        <dbReference type="ARBA" id="ARBA00023125"/>
    </source>
</evidence>
<dbReference type="RefSeq" id="WP_092439078.1">
    <property type="nucleotide sequence ID" value="NZ_FMYP01000042.1"/>
</dbReference>
<dbReference type="SMART" id="SM00862">
    <property type="entry name" value="Trans_reg_C"/>
    <property type="match status" value="1"/>
</dbReference>
<feature type="domain" description="Response regulatory" evidence="8">
    <location>
        <begin position="6"/>
        <end position="122"/>
    </location>
</feature>
<protein>
    <submittedName>
        <fullName evidence="10">Two-component system, OmpR family, alkaline phosphatase synthesis response regulator PhoP</fullName>
    </submittedName>
</protein>
<keyword evidence="1 6" id="KW-0597">Phosphoprotein</keyword>
<dbReference type="InterPro" id="IPR001867">
    <property type="entry name" value="OmpR/PhoB-type_DNA-bd"/>
</dbReference>
<evidence type="ECO:0000256" key="5">
    <source>
        <dbReference type="ARBA" id="ARBA00023163"/>
    </source>
</evidence>
<dbReference type="CDD" id="cd00383">
    <property type="entry name" value="trans_reg_C"/>
    <property type="match status" value="1"/>
</dbReference>
<dbReference type="PROSITE" id="PS50110">
    <property type="entry name" value="RESPONSE_REGULATORY"/>
    <property type="match status" value="1"/>
</dbReference>
<dbReference type="OrthoDB" id="9790442at2"/>
<feature type="domain" description="OmpR/PhoB-type" evidence="9">
    <location>
        <begin position="136"/>
        <end position="230"/>
    </location>
</feature>
<keyword evidence="3" id="KW-0805">Transcription regulation</keyword>
<evidence type="ECO:0000256" key="3">
    <source>
        <dbReference type="ARBA" id="ARBA00023015"/>
    </source>
</evidence>
<dbReference type="Pfam" id="PF00072">
    <property type="entry name" value="Response_reg"/>
    <property type="match status" value="1"/>
</dbReference>
<dbReference type="AlphaFoldDB" id="A0A1G6NEB7"/>
<evidence type="ECO:0000313" key="10">
    <source>
        <dbReference type="EMBL" id="SDC66051.1"/>
    </source>
</evidence>
<dbReference type="InterPro" id="IPR039420">
    <property type="entry name" value="WalR-like"/>
</dbReference>
<dbReference type="EMBL" id="FMYP01000042">
    <property type="protein sequence ID" value="SDC66051.1"/>
    <property type="molecule type" value="Genomic_DNA"/>
</dbReference>
<dbReference type="InterPro" id="IPR036388">
    <property type="entry name" value="WH-like_DNA-bd_sf"/>
</dbReference>
<evidence type="ECO:0000256" key="1">
    <source>
        <dbReference type="ARBA" id="ARBA00022553"/>
    </source>
</evidence>
<dbReference type="GO" id="GO:0006355">
    <property type="term" value="P:regulation of DNA-templated transcription"/>
    <property type="evidence" value="ECO:0007669"/>
    <property type="project" value="InterPro"/>
</dbReference>
<dbReference type="GO" id="GO:0000156">
    <property type="term" value="F:phosphorelay response regulator activity"/>
    <property type="evidence" value="ECO:0007669"/>
    <property type="project" value="TreeGrafter"/>
</dbReference>
<dbReference type="InterPro" id="IPR016032">
    <property type="entry name" value="Sig_transdc_resp-reg_C-effctor"/>
</dbReference>
<reference evidence="10 11" key="1">
    <citation type="submission" date="2016-09" db="EMBL/GenBank/DDBJ databases">
        <authorList>
            <person name="Capua I."/>
            <person name="De Benedictis P."/>
            <person name="Joannis T."/>
            <person name="Lombin L.H."/>
            <person name="Cattoli G."/>
        </authorList>
    </citation>
    <scope>NUCLEOTIDE SEQUENCE [LARGE SCALE GENOMIC DNA]</scope>
    <source>
        <strain evidence="10 11">A7P-90m</strain>
    </source>
</reference>
<feature type="modified residue" description="4-aspartylphosphate" evidence="6">
    <location>
        <position position="55"/>
    </location>
</feature>